<keyword evidence="6 7" id="KW-0472">Membrane</keyword>
<dbReference type="CDD" id="cd06261">
    <property type="entry name" value="TM_PBP2"/>
    <property type="match status" value="1"/>
</dbReference>
<dbReference type="InterPro" id="IPR000515">
    <property type="entry name" value="MetI-like"/>
</dbReference>
<proteinExistence type="inferred from homology"/>
<feature type="domain" description="ABC transmembrane type-1" evidence="8">
    <location>
        <begin position="91"/>
        <end position="270"/>
    </location>
</feature>
<evidence type="ECO:0000313" key="10">
    <source>
        <dbReference type="Proteomes" id="UP001595647"/>
    </source>
</evidence>
<evidence type="ECO:0000256" key="6">
    <source>
        <dbReference type="ARBA" id="ARBA00023136"/>
    </source>
</evidence>
<comment type="subcellular location">
    <subcellularLocation>
        <location evidence="1 7">Cell membrane</location>
        <topology evidence="1 7">Multi-pass membrane protein</topology>
    </subcellularLocation>
</comment>
<feature type="transmembrane region" description="Helical" evidence="7">
    <location>
        <begin position="97"/>
        <end position="119"/>
    </location>
</feature>
<evidence type="ECO:0000256" key="4">
    <source>
        <dbReference type="ARBA" id="ARBA00022692"/>
    </source>
</evidence>
<dbReference type="PROSITE" id="PS50928">
    <property type="entry name" value="ABC_TM1"/>
    <property type="match status" value="1"/>
</dbReference>
<dbReference type="SUPFAM" id="SSF161098">
    <property type="entry name" value="MetI-like"/>
    <property type="match status" value="1"/>
</dbReference>
<evidence type="ECO:0000256" key="1">
    <source>
        <dbReference type="ARBA" id="ARBA00004651"/>
    </source>
</evidence>
<name>A0ABV7ICL0_9HYPH</name>
<dbReference type="Proteomes" id="UP001595647">
    <property type="component" value="Unassembled WGS sequence"/>
</dbReference>
<evidence type="ECO:0000256" key="7">
    <source>
        <dbReference type="RuleBase" id="RU363032"/>
    </source>
</evidence>
<dbReference type="Gene3D" id="1.10.3720.10">
    <property type="entry name" value="MetI-like"/>
    <property type="match status" value="1"/>
</dbReference>
<feature type="transmembrane region" description="Helical" evidence="7">
    <location>
        <begin position="45"/>
        <end position="65"/>
    </location>
</feature>
<evidence type="ECO:0000313" key="9">
    <source>
        <dbReference type="EMBL" id="MFC3165831.1"/>
    </source>
</evidence>
<keyword evidence="10" id="KW-1185">Reference proteome</keyword>
<dbReference type="Pfam" id="PF00528">
    <property type="entry name" value="BPD_transp_1"/>
    <property type="match status" value="1"/>
</dbReference>
<dbReference type="PANTHER" id="PTHR47737">
    <property type="entry name" value="GLYCINE BETAINE/PROLINE BETAINE TRANSPORT SYSTEM PERMEASE PROTEIN PROW"/>
    <property type="match status" value="1"/>
</dbReference>
<evidence type="ECO:0000256" key="3">
    <source>
        <dbReference type="ARBA" id="ARBA00022475"/>
    </source>
</evidence>
<feature type="transmembrane region" description="Helical" evidence="7">
    <location>
        <begin position="71"/>
        <end position="90"/>
    </location>
</feature>
<gene>
    <name evidence="9" type="ORF">ACFOHV_21330</name>
</gene>
<keyword evidence="4 7" id="KW-0812">Transmembrane</keyword>
<dbReference type="InterPro" id="IPR035906">
    <property type="entry name" value="MetI-like_sf"/>
</dbReference>
<accession>A0ABV7ICL0</accession>
<dbReference type="RefSeq" id="WP_182308403.1">
    <property type="nucleotide sequence ID" value="NZ_CP059897.1"/>
</dbReference>
<keyword evidence="3" id="KW-1003">Cell membrane</keyword>
<evidence type="ECO:0000256" key="5">
    <source>
        <dbReference type="ARBA" id="ARBA00022989"/>
    </source>
</evidence>
<protein>
    <submittedName>
        <fullName evidence="9">ABC transporter permease</fullName>
    </submittedName>
</protein>
<comment type="caution">
    <text evidence="9">The sequence shown here is derived from an EMBL/GenBank/DDBJ whole genome shotgun (WGS) entry which is preliminary data.</text>
</comment>
<evidence type="ECO:0000256" key="2">
    <source>
        <dbReference type="ARBA" id="ARBA00022448"/>
    </source>
</evidence>
<keyword evidence="2 7" id="KW-0813">Transport</keyword>
<evidence type="ECO:0000259" key="8">
    <source>
        <dbReference type="PROSITE" id="PS50928"/>
    </source>
</evidence>
<organism evidence="9 10">
    <name type="scientific">Ciceribacter thiooxidans</name>
    <dbReference type="NCBI Taxonomy" id="1969821"/>
    <lineage>
        <taxon>Bacteria</taxon>
        <taxon>Pseudomonadati</taxon>
        <taxon>Pseudomonadota</taxon>
        <taxon>Alphaproteobacteria</taxon>
        <taxon>Hyphomicrobiales</taxon>
        <taxon>Rhizobiaceae</taxon>
        <taxon>Ciceribacter</taxon>
    </lineage>
</organism>
<keyword evidence="5 7" id="KW-1133">Transmembrane helix</keyword>
<feature type="transmembrane region" description="Helical" evidence="7">
    <location>
        <begin position="210"/>
        <end position="231"/>
    </location>
</feature>
<comment type="similarity">
    <text evidence="7">Belongs to the binding-protein-dependent transport system permease family.</text>
</comment>
<dbReference type="EMBL" id="JBHRTG010000019">
    <property type="protein sequence ID" value="MFC3165831.1"/>
    <property type="molecule type" value="Genomic_DNA"/>
</dbReference>
<feature type="transmembrane region" description="Helical" evidence="7">
    <location>
        <begin position="139"/>
        <end position="165"/>
    </location>
</feature>
<dbReference type="PANTHER" id="PTHR47737:SF1">
    <property type="entry name" value="GLYCINE BETAINE_PROLINE BETAINE TRANSPORT SYSTEM PERMEASE PROTEIN PROW"/>
    <property type="match status" value="1"/>
</dbReference>
<sequence length="285" mass="29783">MNPDVLKFSPGSYLAPGVDWLNANFHPLFSAITRLIEAVLGTIEAALLFAPAAVVIVLVALVAGWLAGWRLALVAAASLGFCYLSGLWLASMQTLALVTVSVTLSVAIAFPLGILASRYKALEVSLRPVLDIMQTVPPWVYLIPAVMIFSLGRVPAIIATIVYGVPPMLRLTTLAFKQVPRDLLELGQAIGAPPRAILVKIEIPAATPTLLVGLNQCILLSLAMVVLAGLVGAGGLGAEVTRGLTRMEMGLGLRAGLAIVAVAILLDRVSKGALQGRTTRAVSPA</sequence>
<reference evidence="10" key="1">
    <citation type="journal article" date="2019" name="Int. J. Syst. Evol. Microbiol.">
        <title>The Global Catalogue of Microorganisms (GCM) 10K type strain sequencing project: providing services to taxonomists for standard genome sequencing and annotation.</title>
        <authorList>
            <consortium name="The Broad Institute Genomics Platform"/>
            <consortium name="The Broad Institute Genome Sequencing Center for Infectious Disease"/>
            <person name="Wu L."/>
            <person name="Ma J."/>
        </authorList>
    </citation>
    <scope>NUCLEOTIDE SEQUENCE [LARGE SCALE GENOMIC DNA]</scope>
    <source>
        <strain evidence="10">KCTC 52231</strain>
    </source>
</reference>